<dbReference type="AlphaFoldDB" id="A0A9N8ZZH5"/>
<evidence type="ECO:0000313" key="1">
    <source>
        <dbReference type="EMBL" id="CAG8512026.1"/>
    </source>
</evidence>
<reference evidence="1" key="1">
    <citation type="submission" date="2021-06" db="EMBL/GenBank/DDBJ databases">
        <authorList>
            <person name="Kallberg Y."/>
            <person name="Tangrot J."/>
            <person name="Rosling A."/>
        </authorList>
    </citation>
    <scope>NUCLEOTIDE SEQUENCE</scope>
    <source>
        <strain evidence="1">UK204</strain>
    </source>
</reference>
<comment type="caution">
    <text evidence="1">The sequence shown here is derived from an EMBL/GenBank/DDBJ whole genome shotgun (WGS) entry which is preliminary data.</text>
</comment>
<sequence length="303" mass="34101">MGSGISRCVCPFQNSHQLINPSLITISQKTTTLVPDFNSQNDNINSLTLIFVTNLIKEAERKLNSHERNKSINLLLRATQLGSASAATKLGSIYLNGIDNDSEDTEISPDYVSAATYYFVSLKLTLMIPYASWDIELILETVSALTNLYYNQLGDPNNLDILNHGVKLMGEIDKNLQDTYFMRICSYKQTQRKRASRIHINYCRAITAESKGDLLEALKGFEECELIGQCGIESADKLIKKANSSMHRLDNTRPKVQPICAQCNFEAKELIDIWNLLICTRCKKVTCCRECLDKHIIGHLGRT</sequence>
<evidence type="ECO:0000313" key="2">
    <source>
        <dbReference type="Proteomes" id="UP000789570"/>
    </source>
</evidence>
<dbReference type="OrthoDB" id="2307351at2759"/>
<keyword evidence="2" id="KW-1185">Reference proteome</keyword>
<dbReference type="Proteomes" id="UP000789570">
    <property type="component" value="Unassembled WGS sequence"/>
</dbReference>
<dbReference type="EMBL" id="CAJVPQ010000809">
    <property type="protein sequence ID" value="CAG8512026.1"/>
    <property type="molecule type" value="Genomic_DNA"/>
</dbReference>
<gene>
    <name evidence="1" type="ORF">FCALED_LOCUS4248</name>
</gene>
<protein>
    <submittedName>
        <fullName evidence="1">9721_t:CDS:1</fullName>
    </submittedName>
</protein>
<accession>A0A9N8ZZH5</accession>
<proteinExistence type="predicted"/>
<name>A0A9N8ZZH5_9GLOM</name>
<organism evidence="1 2">
    <name type="scientific">Funneliformis caledonium</name>
    <dbReference type="NCBI Taxonomy" id="1117310"/>
    <lineage>
        <taxon>Eukaryota</taxon>
        <taxon>Fungi</taxon>
        <taxon>Fungi incertae sedis</taxon>
        <taxon>Mucoromycota</taxon>
        <taxon>Glomeromycotina</taxon>
        <taxon>Glomeromycetes</taxon>
        <taxon>Glomerales</taxon>
        <taxon>Glomeraceae</taxon>
        <taxon>Funneliformis</taxon>
    </lineage>
</organism>